<reference evidence="1" key="2">
    <citation type="journal article" date="2015" name="Data Brief">
        <title>Shoot transcriptome of the giant reed, Arundo donax.</title>
        <authorList>
            <person name="Barrero R.A."/>
            <person name="Guerrero F.D."/>
            <person name="Moolhuijzen P."/>
            <person name="Goolsby J.A."/>
            <person name="Tidwell J."/>
            <person name="Bellgard S.E."/>
            <person name="Bellgard M.I."/>
        </authorList>
    </citation>
    <scope>NUCLEOTIDE SEQUENCE</scope>
    <source>
        <tissue evidence="1">Shoot tissue taken approximately 20 cm above the soil surface</tissue>
    </source>
</reference>
<organism evidence="1">
    <name type="scientific">Arundo donax</name>
    <name type="common">Giant reed</name>
    <name type="synonym">Donax arundinaceus</name>
    <dbReference type="NCBI Taxonomy" id="35708"/>
    <lineage>
        <taxon>Eukaryota</taxon>
        <taxon>Viridiplantae</taxon>
        <taxon>Streptophyta</taxon>
        <taxon>Embryophyta</taxon>
        <taxon>Tracheophyta</taxon>
        <taxon>Spermatophyta</taxon>
        <taxon>Magnoliopsida</taxon>
        <taxon>Liliopsida</taxon>
        <taxon>Poales</taxon>
        <taxon>Poaceae</taxon>
        <taxon>PACMAD clade</taxon>
        <taxon>Arundinoideae</taxon>
        <taxon>Arundineae</taxon>
        <taxon>Arundo</taxon>
    </lineage>
</organism>
<sequence>MCHYICLHNPCHSDVLSLLYLLAIFGSGFDQSILA</sequence>
<accession>A0A0A8ZH70</accession>
<name>A0A0A8ZH70_ARUDO</name>
<reference evidence="1" key="1">
    <citation type="submission" date="2014-09" db="EMBL/GenBank/DDBJ databases">
        <authorList>
            <person name="Magalhaes I.L.F."/>
            <person name="Oliveira U."/>
            <person name="Santos F.R."/>
            <person name="Vidigal T.H.D.A."/>
            <person name="Brescovit A.D."/>
            <person name="Santos A.J."/>
        </authorList>
    </citation>
    <scope>NUCLEOTIDE SEQUENCE</scope>
    <source>
        <tissue evidence="1">Shoot tissue taken approximately 20 cm above the soil surface</tissue>
    </source>
</reference>
<proteinExistence type="predicted"/>
<dbReference type="AlphaFoldDB" id="A0A0A8ZH70"/>
<protein>
    <submittedName>
        <fullName evidence="1">Uncharacterized protein</fullName>
    </submittedName>
</protein>
<dbReference type="EMBL" id="GBRH01263678">
    <property type="protein sequence ID" value="JAD34217.1"/>
    <property type="molecule type" value="Transcribed_RNA"/>
</dbReference>
<evidence type="ECO:0000313" key="1">
    <source>
        <dbReference type="EMBL" id="JAD34217.1"/>
    </source>
</evidence>